<feature type="compositionally biased region" description="Low complexity" evidence="1">
    <location>
        <begin position="54"/>
        <end position="71"/>
    </location>
</feature>
<sequence>MELLLKAVQNLENDGYKVAALVQSPGETTSSQLVCSKTLDTRVETTLTKVLETQQHQQHPQHQQHQQHQQPAGPPKKDVTAHHDLRLCDLDLNNPYAVENYLKNVFSMLRQLHCKAIAKAWIKVVEPRKKARHPYIKGELFRPYWWPTSVEHREPDHLRKPQRIMLMIAILTQLVPQCNDPNLLHQLKKSTMSIHFPKNSGHHQIALDYVYKICGALCMGLPTIAAFDCTTVPTGKMTSKSRKKVMKMDPALEHLTLLGTLSPDSLDGAESRPVSGPFPSMCHSSSEYKSNVYHTGAQKQQNALYSSNATHTRVSSTITQPFLSSISGEGANSNHFSDLGSAFVNFGGPDPVFDY</sequence>
<dbReference type="Proteomes" id="UP000191144">
    <property type="component" value="Chromosome G"/>
</dbReference>
<gene>
    <name evidence="3" type="ORF">LAME_0G08328G</name>
</gene>
<dbReference type="AlphaFoldDB" id="A0A1G4K8C4"/>
<feature type="domain" description="Subtelomeric hrmA-associated cluster protein AFUB-079030/YDR124W-like helical bundle" evidence="2">
    <location>
        <begin position="93"/>
        <end position="213"/>
    </location>
</feature>
<evidence type="ECO:0000256" key="1">
    <source>
        <dbReference type="SAM" id="MobiDB-lite"/>
    </source>
</evidence>
<protein>
    <submittedName>
        <fullName evidence="3">LAME_0G08328g1_1</fullName>
    </submittedName>
</protein>
<evidence type="ECO:0000313" key="3">
    <source>
        <dbReference type="EMBL" id="SCV00218.1"/>
    </source>
</evidence>
<evidence type="ECO:0000313" key="4">
    <source>
        <dbReference type="Proteomes" id="UP000191144"/>
    </source>
</evidence>
<keyword evidence="4" id="KW-1185">Reference proteome</keyword>
<name>A0A1G4K8C4_9SACH</name>
<reference evidence="4" key="1">
    <citation type="submission" date="2016-03" db="EMBL/GenBank/DDBJ databases">
        <authorList>
            <person name="Devillers Hugo."/>
        </authorList>
    </citation>
    <scope>NUCLEOTIDE SEQUENCE [LARGE SCALE GENOMIC DNA]</scope>
</reference>
<accession>A0A1G4K8C4</accession>
<evidence type="ECO:0000259" key="2">
    <source>
        <dbReference type="Pfam" id="PF11001"/>
    </source>
</evidence>
<dbReference type="InterPro" id="IPR021264">
    <property type="entry name" value="AFUB_079030/YDR124W-like"/>
</dbReference>
<dbReference type="PANTHER" id="PTHR36102">
    <property type="entry name" value="CHROMOSOME 10, WHOLE GENOME SHOTGUN SEQUENCE"/>
    <property type="match status" value="1"/>
</dbReference>
<dbReference type="Pfam" id="PF11001">
    <property type="entry name" value="AFUB_07903_YDR124W_hel"/>
    <property type="match status" value="1"/>
</dbReference>
<proteinExistence type="predicted"/>
<dbReference type="EMBL" id="LT598484">
    <property type="protein sequence ID" value="SCV00218.1"/>
    <property type="molecule type" value="Genomic_DNA"/>
</dbReference>
<dbReference type="PANTHER" id="PTHR36102:SF1">
    <property type="entry name" value="YDR124W-LIKE HELICAL BUNDLE DOMAIN-CONTAINING PROTEIN"/>
    <property type="match status" value="1"/>
</dbReference>
<dbReference type="OrthoDB" id="5338458at2759"/>
<organism evidence="3 4">
    <name type="scientific">Lachancea meyersii CBS 8951</name>
    <dbReference type="NCBI Taxonomy" id="1266667"/>
    <lineage>
        <taxon>Eukaryota</taxon>
        <taxon>Fungi</taxon>
        <taxon>Dikarya</taxon>
        <taxon>Ascomycota</taxon>
        <taxon>Saccharomycotina</taxon>
        <taxon>Saccharomycetes</taxon>
        <taxon>Saccharomycetales</taxon>
        <taxon>Saccharomycetaceae</taxon>
        <taxon>Lachancea</taxon>
    </lineage>
</organism>
<feature type="region of interest" description="Disordered" evidence="1">
    <location>
        <begin position="53"/>
        <end position="79"/>
    </location>
</feature>
<dbReference type="InterPro" id="IPR047092">
    <property type="entry name" value="AFUB_07903/YDR124W-like_hel"/>
</dbReference>